<dbReference type="EMBL" id="JAYGHT010000135">
    <property type="protein sequence ID" value="MEA5521600.1"/>
    <property type="molecule type" value="Genomic_DNA"/>
</dbReference>
<evidence type="ECO:0000313" key="2">
    <source>
        <dbReference type="Proteomes" id="UP001301728"/>
    </source>
</evidence>
<dbReference type="PANTHER" id="PTHR38471">
    <property type="entry name" value="FOUR HELIX BUNDLE PROTEIN"/>
    <property type="match status" value="1"/>
</dbReference>
<proteinExistence type="predicted"/>
<comment type="caution">
    <text evidence="1">The sequence shown here is derived from an EMBL/GenBank/DDBJ whole genome shotgun (WGS) entry which is preliminary data.</text>
</comment>
<gene>
    <name evidence="1" type="ORF">VB854_21925</name>
</gene>
<name>A0ABU5U332_9CYAN</name>
<dbReference type="PANTHER" id="PTHR38471:SF2">
    <property type="entry name" value="FOUR HELIX BUNDLE PROTEIN"/>
    <property type="match status" value="1"/>
</dbReference>
<dbReference type="RefSeq" id="WP_323273302.1">
    <property type="nucleotide sequence ID" value="NZ_JAYGHT010000135.1"/>
</dbReference>
<dbReference type="Gene3D" id="1.20.1440.60">
    <property type="entry name" value="23S rRNA-intervening sequence"/>
    <property type="match status" value="1"/>
</dbReference>
<accession>A0ABU5U332</accession>
<dbReference type="CDD" id="cd16377">
    <property type="entry name" value="23S_rRNA_IVP_like"/>
    <property type="match status" value="1"/>
</dbReference>
<sequence>MSEINDFKDLIIWQKGMDISEKCYYLTKSFPKEELYGMVQQVRRSSASIPANIAEGYGRRSPGDYARFLNIAQGSINELQTHLILCQRVGLCKENDIINIISLLQEETRMISSLIKKLNS</sequence>
<organism evidence="1 2">
    <name type="scientific">Limnoraphis robusta CCNP1315</name>
    <dbReference type="NCBI Taxonomy" id="3110306"/>
    <lineage>
        <taxon>Bacteria</taxon>
        <taxon>Bacillati</taxon>
        <taxon>Cyanobacteriota</taxon>
        <taxon>Cyanophyceae</taxon>
        <taxon>Oscillatoriophycideae</taxon>
        <taxon>Oscillatoriales</taxon>
        <taxon>Sirenicapillariaceae</taxon>
        <taxon>Limnoraphis</taxon>
    </lineage>
</organism>
<dbReference type="InterPro" id="IPR012657">
    <property type="entry name" value="23S_rRNA-intervening_sequence"/>
</dbReference>
<dbReference type="Pfam" id="PF05635">
    <property type="entry name" value="23S_rRNA_IVP"/>
    <property type="match status" value="1"/>
</dbReference>
<dbReference type="NCBIfam" id="TIGR02436">
    <property type="entry name" value="four helix bundle protein"/>
    <property type="match status" value="1"/>
</dbReference>
<dbReference type="Proteomes" id="UP001301728">
    <property type="component" value="Unassembled WGS sequence"/>
</dbReference>
<keyword evidence="2" id="KW-1185">Reference proteome</keyword>
<dbReference type="NCBIfam" id="NF008911">
    <property type="entry name" value="PRK12275.1-2"/>
    <property type="match status" value="1"/>
</dbReference>
<dbReference type="InterPro" id="IPR036583">
    <property type="entry name" value="23S_rRNA_IVS_sf"/>
</dbReference>
<reference evidence="1 2" key="1">
    <citation type="submission" date="2023-12" db="EMBL/GenBank/DDBJ databases">
        <title>Baltic Sea Cyanobacteria.</title>
        <authorList>
            <person name="Delbaje E."/>
            <person name="Fewer D.P."/>
            <person name="Shishido T.K."/>
        </authorList>
    </citation>
    <scope>NUCLEOTIDE SEQUENCE [LARGE SCALE GENOMIC DNA]</scope>
    <source>
        <strain evidence="1 2">CCNP 1315</strain>
    </source>
</reference>
<evidence type="ECO:0000313" key="1">
    <source>
        <dbReference type="EMBL" id="MEA5521600.1"/>
    </source>
</evidence>
<dbReference type="SUPFAM" id="SSF158446">
    <property type="entry name" value="IVS-encoded protein-like"/>
    <property type="match status" value="1"/>
</dbReference>
<protein>
    <submittedName>
        <fullName evidence="1">Four helix bundle protein</fullName>
    </submittedName>
</protein>